<comment type="caution">
    <text evidence="4">The sequence shown here is derived from an EMBL/GenBank/DDBJ whole genome shotgun (WGS) entry which is preliminary data.</text>
</comment>
<dbReference type="Pfam" id="PF21001">
    <property type="entry name" value="YqiJ_N"/>
    <property type="match status" value="1"/>
</dbReference>
<dbReference type="InterPro" id="IPR048376">
    <property type="entry name" value="YqiJ_N"/>
</dbReference>
<reference evidence="4 5" key="1">
    <citation type="submission" date="2020-08" db="EMBL/GenBank/DDBJ databases">
        <title>Genomic Encyclopedia of Type Strains, Phase IV (KMG-IV): sequencing the most valuable type-strain genomes for metagenomic binning, comparative biology and taxonomic classification.</title>
        <authorList>
            <person name="Goeker M."/>
        </authorList>
    </citation>
    <scope>NUCLEOTIDE SEQUENCE [LARGE SCALE GENOMIC DNA]</scope>
    <source>
        <strain evidence="4 5">DSM 102850</strain>
    </source>
</reference>
<accession>A0A840HZZ5</accession>
<evidence type="ECO:0000313" key="4">
    <source>
        <dbReference type="EMBL" id="MBB4658149.1"/>
    </source>
</evidence>
<dbReference type="Pfam" id="PF07290">
    <property type="entry name" value="YqiJ_OB"/>
    <property type="match status" value="1"/>
</dbReference>
<dbReference type="AlphaFoldDB" id="A0A840HZZ5"/>
<name>A0A840HZZ5_9PROT</name>
<feature type="domain" description="Inner membrane protein YqiJ N-terminal" evidence="3">
    <location>
        <begin position="10"/>
        <end position="118"/>
    </location>
</feature>
<evidence type="ECO:0000256" key="1">
    <source>
        <dbReference type="SAM" id="Phobius"/>
    </source>
</evidence>
<feature type="domain" description="Inner membrane protein YqiJ OB-fold" evidence="2">
    <location>
        <begin position="141"/>
        <end position="202"/>
    </location>
</feature>
<gene>
    <name evidence="4" type="ORF">GGQ59_000649</name>
</gene>
<protein>
    <recommendedName>
        <fullName evidence="6">DUF1449 family protein</fullName>
    </recommendedName>
</protein>
<feature type="transmembrane region" description="Helical" evidence="1">
    <location>
        <begin position="70"/>
        <end position="92"/>
    </location>
</feature>
<feature type="transmembrane region" description="Helical" evidence="1">
    <location>
        <begin position="12"/>
        <end position="34"/>
    </location>
</feature>
<sequence>MDWFASGMAPFTTALLLMVGLVALELVGALVGVLPSGMIDSAFDLDADLDADGDLGGGPLGWLAVGRVPVLVVLIAFLTAFGLTGLIIQWLIEAVTGGMLPGWLAGALALVPALPATRYLGLGLGRIMPSEETEASSRTGFVGRIATLTAQTARPGLPAEAKLTDAHGLTHYVRVEPSEDEVFEPGARVLLITEDSGVYAAVRDPSA</sequence>
<dbReference type="InterPro" id="IPR010840">
    <property type="entry name" value="YqiJ_OB"/>
</dbReference>
<evidence type="ECO:0000259" key="2">
    <source>
        <dbReference type="Pfam" id="PF07290"/>
    </source>
</evidence>
<organism evidence="4 5">
    <name type="scientific">Parvularcula dongshanensis</name>
    <dbReference type="NCBI Taxonomy" id="1173995"/>
    <lineage>
        <taxon>Bacteria</taxon>
        <taxon>Pseudomonadati</taxon>
        <taxon>Pseudomonadota</taxon>
        <taxon>Alphaproteobacteria</taxon>
        <taxon>Parvularculales</taxon>
        <taxon>Parvularculaceae</taxon>
        <taxon>Parvularcula</taxon>
    </lineage>
</organism>
<dbReference type="EMBL" id="JACHOB010000001">
    <property type="protein sequence ID" value="MBB4658149.1"/>
    <property type="molecule type" value="Genomic_DNA"/>
</dbReference>
<keyword evidence="1" id="KW-0812">Transmembrane</keyword>
<evidence type="ECO:0008006" key="6">
    <source>
        <dbReference type="Google" id="ProtNLM"/>
    </source>
</evidence>
<keyword evidence="1" id="KW-1133">Transmembrane helix</keyword>
<keyword evidence="5" id="KW-1185">Reference proteome</keyword>
<keyword evidence="1" id="KW-0472">Membrane</keyword>
<evidence type="ECO:0000313" key="5">
    <source>
        <dbReference type="Proteomes" id="UP000563524"/>
    </source>
</evidence>
<dbReference type="RefSeq" id="WP_183815755.1">
    <property type="nucleotide sequence ID" value="NZ_JACHOB010000001.1"/>
</dbReference>
<dbReference type="Proteomes" id="UP000563524">
    <property type="component" value="Unassembled WGS sequence"/>
</dbReference>
<proteinExistence type="predicted"/>
<feature type="transmembrane region" description="Helical" evidence="1">
    <location>
        <begin position="98"/>
        <end position="120"/>
    </location>
</feature>
<evidence type="ECO:0000259" key="3">
    <source>
        <dbReference type="Pfam" id="PF21001"/>
    </source>
</evidence>